<accession>A0A0D0E207</accession>
<gene>
    <name evidence="2" type="ORF">PAXRUDRAFT_38066</name>
</gene>
<dbReference type="HOGENOM" id="CLU_185478_0_0_1"/>
<reference evidence="3" key="2">
    <citation type="submission" date="2015-01" db="EMBL/GenBank/DDBJ databases">
        <title>Evolutionary Origins and Diversification of the Mycorrhizal Mutualists.</title>
        <authorList>
            <consortium name="DOE Joint Genome Institute"/>
            <consortium name="Mycorrhizal Genomics Consortium"/>
            <person name="Kohler A."/>
            <person name="Kuo A."/>
            <person name="Nagy L.G."/>
            <person name="Floudas D."/>
            <person name="Copeland A."/>
            <person name="Barry K.W."/>
            <person name="Cichocki N."/>
            <person name="Veneault-Fourrey C."/>
            <person name="LaButti K."/>
            <person name="Lindquist E.A."/>
            <person name="Lipzen A."/>
            <person name="Lundell T."/>
            <person name="Morin E."/>
            <person name="Murat C."/>
            <person name="Riley R."/>
            <person name="Ohm R."/>
            <person name="Sun H."/>
            <person name="Tunlid A."/>
            <person name="Henrissat B."/>
            <person name="Grigoriev I.V."/>
            <person name="Hibbett D.S."/>
            <person name="Martin F."/>
        </authorList>
    </citation>
    <scope>NUCLEOTIDE SEQUENCE [LARGE SCALE GENOMIC DNA]</scope>
    <source>
        <strain evidence="3">Ve08.2h10</strain>
    </source>
</reference>
<proteinExistence type="predicted"/>
<protein>
    <submittedName>
        <fullName evidence="2">Uncharacterized protein</fullName>
    </submittedName>
</protein>
<keyword evidence="3" id="KW-1185">Reference proteome</keyword>
<feature type="compositionally biased region" description="Acidic residues" evidence="1">
    <location>
        <begin position="16"/>
        <end position="30"/>
    </location>
</feature>
<dbReference type="AlphaFoldDB" id="A0A0D0E207"/>
<dbReference type="Proteomes" id="UP000054538">
    <property type="component" value="Unassembled WGS sequence"/>
</dbReference>
<evidence type="ECO:0000313" key="3">
    <source>
        <dbReference type="Proteomes" id="UP000054538"/>
    </source>
</evidence>
<name>A0A0D0E207_9AGAM</name>
<feature type="region of interest" description="Disordered" evidence="1">
    <location>
        <begin position="1"/>
        <end position="37"/>
    </location>
</feature>
<sequence>MYEDNNDNDDQHSEDVAETMDSEDTTDLEIDQTYNSNTSDSDDLVHFIVQQQCQISQIVLSAILSITKAIM</sequence>
<reference evidence="2 3" key="1">
    <citation type="submission" date="2014-04" db="EMBL/GenBank/DDBJ databases">
        <authorList>
            <consortium name="DOE Joint Genome Institute"/>
            <person name="Kuo A."/>
            <person name="Kohler A."/>
            <person name="Jargeat P."/>
            <person name="Nagy L.G."/>
            <person name="Floudas D."/>
            <person name="Copeland A."/>
            <person name="Barry K.W."/>
            <person name="Cichocki N."/>
            <person name="Veneault-Fourrey C."/>
            <person name="LaButti K."/>
            <person name="Lindquist E.A."/>
            <person name="Lipzen A."/>
            <person name="Lundell T."/>
            <person name="Morin E."/>
            <person name="Murat C."/>
            <person name="Sun H."/>
            <person name="Tunlid A."/>
            <person name="Henrissat B."/>
            <person name="Grigoriev I.V."/>
            <person name="Hibbett D.S."/>
            <person name="Martin F."/>
            <person name="Nordberg H.P."/>
            <person name="Cantor M.N."/>
            <person name="Hua S.X."/>
        </authorList>
    </citation>
    <scope>NUCLEOTIDE SEQUENCE [LARGE SCALE GENOMIC DNA]</scope>
    <source>
        <strain evidence="2 3">Ve08.2h10</strain>
    </source>
</reference>
<dbReference type="EMBL" id="KN825104">
    <property type="protein sequence ID" value="KIK94469.1"/>
    <property type="molecule type" value="Genomic_DNA"/>
</dbReference>
<evidence type="ECO:0000313" key="2">
    <source>
        <dbReference type="EMBL" id="KIK94469.1"/>
    </source>
</evidence>
<evidence type="ECO:0000256" key="1">
    <source>
        <dbReference type="SAM" id="MobiDB-lite"/>
    </source>
</evidence>
<feature type="non-terminal residue" evidence="2">
    <location>
        <position position="71"/>
    </location>
</feature>
<dbReference type="InParanoid" id="A0A0D0E207"/>
<organism evidence="2 3">
    <name type="scientific">Paxillus rubicundulus Ve08.2h10</name>
    <dbReference type="NCBI Taxonomy" id="930991"/>
    <lineage>
        <taxon>Eukaryota</taxon>
        <taxon>Fungi</taxon>
        <taxon>Dikarya</taxon>
        <taxon>Basidiomycota</taxon>
        <taxon>Agaricomycotina</taxon>
        <taxon>Agaricomycetes</taxon>
        <taxon>Agaricomycetidae</taxon>
        <taxon>Boletales</taxon>
        <taxon>Paxilineae</taxon>
        <taxon>Paxillaceae</taxon>
        <taxon>Paxillus</taxon>
    </lineage>
</organism>